<keyword evidence="1" id="KW-0472">Membrane</keyword>
<sequence>MEFGQMRRDFADWRRENMLALAAVGTILSGAMVLIGAIGTWYRTESWTPTAILEWLGDYDIWALVIGLALFGVSSYQFWLVRWYMNRFEELIAVSSKAQFQRDWTELQQMSRYQLPGNYWKRALKAGRRFGLK</sequence>
<evidence type="ECO:0008006" key="3">
    <source>
        <dbReference type="Google" id="ProtNLM"/>
    </source>
</evidence>
<evidence type="ECO:0000256" key="1">
    <source>
        <dbReference type="SAM" id="Phobius"/>
    </source>
</evidence>
<dbReference type="AlphaFoldDB" id="A0A381QWI5"/>
<feature type="transmembrane region" description="Helical" evidence="1">
    <location>
        <begin position="61"/>
        <end position="81"/>
    </location>
</feature>
<dbReference type="EMBL" id="UINC01001491">
    <property type="protein sequence ID" value="SUZ82097.1"/>
    <property type="molecule type" value="Genomic_DNA"/>
</dbReference>
<accession>A0A381QWI5</accession>
<proteinExistence type="predicted"/>
<reference evidence="2" key="1">
    <citation type="submission" date="2018-05" db="EMBL/GenBank/DDBJ databases">
        <authorList>
            <person name="Lanie J.A."/>
            <person name="Ng W.-L."/>
            <person name="Kazmierczak K.M."/>
            <person name="Andrzejewski T.M."/>
            <person name="Davidsen T.M."/>
            <person name="Wayne K.J."/>
            <person name="Tettelin H."/>
            <person name="Glass J.I."/>
            <person name="Rusch D."/>
            <person name="Podicherti R."/>
            <person name="Tsui H.-C.T."/>
            <person name="Winkler M.E."/>
        </authorList>
    </citation>
    <scope>NUCLEOTIDE SEQUENCE</scope>
</reference>
<keyword evidence="1" id="KW-0812">Transmembrane</keyword>
<name>A0A381QWI5_9ZZZZ</name>
<feature type="transmembrane region" description="Helical" evidence="1">
    <location>
        <begin position="20"/>
        <end position="41"/>
    </location>
</feature>
<protein>
    <recommendedName>
        <fullName evidence="3">DUF3198 domain-containing protein</fullName>
    </recommendedName>
</protein>
<evidence type="ECO:0000313" key="2">
    <source>
        <dbReference type="EMBL" id="SUZ82097.1"/>
    </source>
</evidence>
<gene>
    <name evidence="2" type="ORF">METZ01_LOCUS34951</name>
</gene>
<keyword evidence="1" id="KW-1133">Transmembrane helix</keyword>
<organism evidence="2">
    <name type="scientific">marine metagenome</name>
    <dbReference type="NCBI Taxonomy" id="408172"/>
    <lineage>
        <taxon>unclassified sequences</taxon>
        <taxon>metagenomes</taxon>
        <taxon>ecological metagenomes</taxon>
    </lineage>
</organism>
<dbReference type="Gene3D" id="1.20.58.290">
    <property type="entry name" value="Hypothetical membrane protein ta0354_69_121"/>
    <property type="match status" value="1"/>
</dbReference>